<evidence type="ECO:0000256" key="4">
    <source>
        <dbReference type="ARBA" id="ARBA00023012"/>
    </source>
</evidence>
<evidence type="ECO:0000256" key="7">
    <source>
        <dbReference type="ARBA" id="ARBA00023163"/>
    </source>
</evidence>
<keyword evidence="4" id="KW-0902">Two-component regulatory system</keyword>
<dbReference type="Gene3D" id="1.10.10.60">
    <property type="entry name" value="Homeodomain-like"/>
    <property type="match status" value="2"/>
</dbReference>
<gene>
    <name evidence="11" type="ORF">QJS35_17090</name>
</gene>
<dbReference type="InterPro" id="IPR051552">
    <property type="entry name" value="HptR"/>
</dbReference>
<evidence type="ECO:0000313" key="11">
    <source>
        <dbReference type="EMBL" id="MEQ4484115.1"/>
    </source>
</evidence>
<evidence type="ECO:0000256" key="1">
    <source>
        <dbReference type="ARBA" id="ARBA00004496"/>
    </source>
</evidence>
<keyword evidence="3 8" id="KW-0597">Phosphoprotein</keyword>
<dbReference type="InterPro" id="IPR011006">
    <property type="entry name" value="CheY-like_superfamily"/>
</dbReference>
<dbReference type="Proteomes" id="UP001493487">
    <property type="component" value="Unassembled WGS sequence"/>
</dbReference>
<dbReference type="InterPro" id="IPR041522">
    <property type="entry name" value="CdaR_GGDEF"/>
</dbReference>
<keyword evidence="12" id="KW-1185">Reference proteome</keyword>
<comment type="caution">
    <text evidence="11">The sequence shown here is derived from an EMBL/GenBank/DDBJ whole genome shotgun (WGS) entry which is preliminary data.</text>
</comment>
<protein>
    <submittedName>
        <fullName evidence="11">Response regulator</fullName>
    </submittedName>
</protein>
<organism evidence="11 12">
    <name type="scientific">Cohnella silvisoli</name>
    <dbReference type="NCBI Taxonomy" id="2873699"/>
    <lineage>
        <taxon>Bacteria</taxon>
        <taxon>Bacillati</taxon>
        <taxon>Bacillota</taxon>
        <taxon>Bacilli</taxon>
        <taxon>Bacillales</taxon>
        <taxon>Paenibacillaceae</taxon>
        <taxon>Cohnella</taxon>
    </lineage>
</organism>
<keyword evidence="6" id="KW-0238">DNA-binding</keyword>
<evidence type="ECO:0000259" key="9">
    <source>
        <dbReference type="PROSITE" id="PS01124"/>
    </source>
</evidence>
<dbReference type="InterPro" id="IPR020449">
    <property type="entry name" value="Tscrpt_reg_AraC-type_HTH"/>
</dbReference>
<proteinExistence type="predicted"/>
<dbReference type="PROSITE" id="PS01124">
    <property type="entry name" value="HTH_ARAC_FAMILY_2"/>
    <property type="match status" value="1"/>
</dbReference>
<keyword evidence="7" id="KW-0804">Transcription</keyword>
<feature type="domain" description="HTH araC/xylS-type" evidence="9">
    <location>
        <begin position="434"/>
        <end position="533"/>
    </location>
</feature>
<dbReference type="SUPFAM" id="SSF52172">
    <property type="entry name" value="CheY-like"/>
    <property type="match status" value="1"/>
</dbReference>
<comment type="subcellular location">
    <subcellularLocation>
        <location evidence="1">Cytoplasm</location>
    </subcellularLocation>
</comment>
<dbReference type="InterPro" id="IPR009057">
    <property type="entry name" value="Homeodomain-like_sf"/>
</dbReference>
<dbReference type="Pfam" id="PF17853">
    <property type="entry name" value="GGDEF_2"/>
    <property type="match status" value="1"/>
</dbReference>
<keyword evidence="2" id="KW-0963">Cytoplasm</keyword>
<evidence type="ECO:0000256" key="8">
    <source>
        <dbReference type="PROSITE-ProRule" id="PRU00169"/>
    </source>
</evidence>
<feature type="modified residue" description="4-aspartylphosphate" evidence="8">
    <location>
        <position position="55"/>
    </location>
</feature>
<dbReference type="RefSeq" id="WP_232186483.1">
    <property type="nucleotide sequence ID" value="NZ_JAIOAP010000008.1"/>
</dbReference>
<dbReference type="PRINTS" id="PR00032">
    <property type="entry name" value="HTHARAC"/>
</dbReference>
<dbReference type="EMBL" id="JASKHM010000009">
    <property type="protein sequence ID" value="MEQ4484115.1"/>
    <property type="molecule type" value="Genomic_DNA"/>
</dbReference>
<feature type="domain" description="Response regulatory" evidence="10">
    <location>
        <begin position="3"/>
        <end position="120"/>
    </location>
</feature>
<dbReference type="PROSITE" id="PS50110">
    <property type="entry name" value="RESPONSE_REGULATORY"/>
    <property type="match status" value="1"/>
</dbReference>
<keyword evidence="5" id="KW-0805">Transcription regulation</keyword>
<evidence type="ECO:0000256" key="5">
    <source>
        <dbReference type="ARBA" id="ARBA00023015"/>
    </source>
</evidence>
<dbReference type="SUPFAM" id="SSF46689">
    <property type="entry name" value="Homeodomain-like"/>
    <property type="match status" value="2"/>
</dbReference>
<evidence type="ECO:0000256" key="3">
    <source>
        <dbReference type="ARBA" id="ARBA00022553"/>
    </source>
</evidence>
<dbReference type="PANTHER" id="PTHR42713">
    <property type="entry name" value="HISTIDINE KINASE-RELATED"/>
    <property type="match status" value="1"/>
</dbReference>
<name>A0ABV1KVG9_9BACL</name>
<dbReference type="PANTHER" id="PTHR42713:SF3">
    <property type="entry name" value="TRANSCRIPTIONAL REGULATORY PROTEIN HPTR"/>
    <property type="match status" value="1"/>
</dbReference>
<sequence>MLKVLIVDDEYYFRQALKVSLPWNDLGFEICGEAKNGKEALEKIHETNPDIALVDINMPVMDGLEFIKCIREQGNELKIVILTGQSEFTYAKQAVQLGTYNYILKPIDENEIKNTLFEIKGLIESEQSIKLEMDDLRRQVREYMPVLRDRFLNEILQGNLPFDSNELVQKMEYLNMTLISPYYLSVVIEIDRNEELQWLENELEIWKFAVSNIAADMVLGKCEYAICHDHNDCICVVLGFMDSESFDTIEALCDGIRHAVHKYLKFTVTIGIGNIYKDIADVSISYKEALFALKNRLILGGNRVILHNMVSEIRIMGTLFSVEQRSQLLMSMRIGNAMETEKRLTDIFTLIRSKNVNVDMLFVTSVEMVSTCLEYLTETGQSIKEVFMDTDHLLTAIQDMNSIDQIENWIKDIFANAVQHVQKNKYSKSAKVVEDVKNYIQRHYFNEELKIDDIAKHVYTNYSHLCFVFKKETGITINDFLTEVRMYKAKELFDNGDQLIQIVANKVGYADANYFGKCFKKYFGMPPSKYIENIKW</sequence>
<evidence type="ECO:0000259" key="10">
    <source>
        <dbReference type="PROSITE" id="PS50110"/>
    </source>
</evidence>
<dbReference type="CDD" id="cd17536">
    <property type="entry name" value="REC_YesN-like"/>
    <property type="match status" value="1"/>
</dbReference>
<evidence type="ECO:0000256" key="2">
    <source>
        <dbReference type="ARBA" id="ARBA00022490"/>
    </source>
</evidence>
<accession>A0ABV1KVG9</accession>
<reference evidence="11 12" key="1">
    <citation type="journal article" date="2023" name="Genome Announc.">
        <title>Pan-Genome Analyses of the Genus Cohnella and Proposal of the Novel Species Cohnella silvisoli sp. nov., Isolated from Forest Soil.</title>
        <authorList>
            <person name="Wang C."/>
            <person name="Mao L."/>
            <person name="Bao G."/>
            <person name="Zhu H."/>
        </authorList>
    </citation>
    <scope>NUCLEOTIDE SEQUENCE [LARGE SCALE GENOMIC DNA]</scope>
    <source>
        <strain evidence="11 12">NL03-T5-1</strain>
    </source>
</reference>
<evidence type="ECO:0000256" key="6">
    <source>
        <dbReference type="ARBA" id="ARBA00023125"/>
    </source>
</evidence>
<dbReference type="InterPro" id="IPR001789">
    <property type="entry name" value="Sig_transdc_resp-reg_receiver"/>
</dbReference>
<dbReference type="SMART" id="SM00448">
    <property type="entry name" value="REC"/>
    <property type="match status" value="1"/>
</dbReference>
<dbReference type="Pfam" id="PF12833">
    <property type="entry name" value="HTH_18"/>
    <property type="match status" value="1"/>
</dbReference>
<dbReference type="InterPro" id="IPR018060">
    <property type="entry name" value="HTH_AraC"/>
</dbReference>
<dbReference type="SMART" id="SM00342">
    <property type="entry name" value="HTH_ARAC"/>
    <property type="match status" value="1"/>
</dbReference>
<evidence type="ECO:0000313" key="12">
    <source>
        <dbReference type="Proteomes" id="UP001493487"/>
    </source>
</evidence>
<dbReference type="Gene3D" id="3.40.50.2300">
    <property type="match status" value="1"/>
</dbReference>
<dbReference type="Pfam" id="PF00072">
    <property type="entry name" value="Response_reg"/>
    <property type="match status" value="1"/>
</dbReference>